<reference evidence="7 8" key="2">
    <citation type="submission" date="2020-04" db="EMBL/GenBank/DDBJ databases">
        <title>Antimicrobial susceptibility and clonality of vaginal-derived multi-drug resistant Mobiluncus isolates in China.</title>
        <authorList>
            <person name="Zhang X."/>
        </authorList>
    </citation>
    <scope>NUCLEOTIDE SEQUENCE [LARGE SCALE GENOMIC DNA]</scope>
    <source>
        <strain evidence="5 7">13</strain>
        <strain evidence="6 8">7</strain>
    </source>
</reference>
<dbReference type="EMBL" id="VSZY01000016">
    <property type="protein sequence ID" value="MCU9969486.1"/>
    <property type="molecule type" value="Genomic_DNA"/>
</dbReference>
<evidence type="ECO:0000256" key="3">
    <source>
        <dbReference type="PIRSR" id="PIRSR006156-1"/>
    </source>
</evidence>
<organism evidence="6 8">
    <name type="scientific">Mobiluncus mulieris</name>
    <dbReference type="NCBI Taxonomy" id="2052"/>
    <lineage>
        <taxon>Bacteria</taxon>
        <taxon>Bacillati</taxon>
        <taxon>Actinomycetota</taxon>
        <taxon>Actinomycetes</taxon>
        <taxon>Actinomycetales</taxon>
        <taxon>Actinomycetaceae</taxon>
        <taxon>Mobiluncus</taxon>
    </lineage>
</organism>
<dbReference type="EMBL" id="JABCUV010000024">
    <property type="protein sequence ID" value="NMW94223.1"/>
    <property type="molecule type" value="Genomic_DNA"/>
</dbReference>
<gene>
    <name evidence="4" type="ORF">FYZ43_08830</name>
    <name evidence="6" type="ORF">HHJ74_11155</name>
    <name evidence="5" type="ORF">HHJ78_10480</name>
</gene>
<evidence type="ECO:0000256" key="1">
    <source>
        <dbReference type="ARBA" id="ARBA00022649"/>
    </source>
</evidence>
<dbReference type="InterPro" id="IPR007712">
    <property type="entry name" value="RelE/ParE_toxin"/>
</dbReference>
<evidence type="ECO:0000313" key="4">
    <source>
        <dbReference type="EMBL" id="MCU9969486.1"/>
    </source>
</evidence>
<sequence length="92" mass="10688">MLKLRTTAGFRKDYERIKRRGYQLSLLQDVLEKLCAQEILEMKYRDHALTGSYKGFRECHIAPDWLLIYAIDKGELILVASRTGTHADLFGK</sequence>
<proteinExistence type="inferred from homology"/>
<evidence type="ECO:0000313" key="9">
    <source>
        <dbReference type="Proteomes" id="UP001209486"/>
    </source>
</evidence>
<dbReference type="PANTHER" id="PTHR40588">
    <property type="entry name" value="MRNA INTERFERASE TOXIN YAFQ"/>
    <property type="match status" value="1"/>
</dbReference>
<comment type="similarity">
    <text evidence="2">Belongs to the RelE toxin family. YafQ subfamily.</text>
</comment>
<dbReference type="InterPro" id="IPR035093">
    <property type="entry name" value="RelE/ParE_toxin_dom_sf"/>
</dbReference>
<dbReference type="PANTHER" id="PTHR40588:SF1">
    <property type="entry name" value="MRNA INTERFERASE TOXIN YAFQ"/>
    <property type="match status" value="1"/>
</dbReference>
<dbReference type="FunFam" id="3.30.2310.20:FF:000003">
    <property type="entry name" value="Type II toxin-antitoxin system YafQ family toxin"/>
    <property type="match status" value="1"/>
</dbReference>
<dbReference type="Proteomes" id="UP000578252">
    <property type="component" value="Unassembled WGS sequence"/>
</dbReference>
<feature type="active site" description="Proton donor" evidence="3">
    <location>
        <position position="86"/>
    </location>
</feature>
<dbReference type="RefSeq" id="WP_004014816.1">
    <property type="nucleotide sequence ID" value="NZ_CAMPUA010000014.1"/>
</dbReference>
<dbReference type="GO" id="GO:0006402">
    <property type="term" value="P:mRNA catabolic process"/>
    <property type="evidence" value="ECO:0007669"/>
    <property type="project" value="TreeGrafter"/>
</dbReference>
<dbReference type="AlphaFoldDB" id="A0A7Y0U6T8"/>
<protein>
    <submittedName>
        <fullName evidence="6">Type II toxin-antitoxin system YafQ family toxin</fullName>
    </submittedName>
</protein>
<keyword evidence="1" id="KW-1277">Toxin-antitoxin system</keyword>
<dbReference type="SUPFAM" id="SSF143011">
    <property type="entry name" value="RelE-like"/>
    <property type="match status" value="1"/>
</dbReference>
<dbReference type="Gene3D" id="3.30.2310.20">
    <property type="entry name" value="RelE-like"/>
    <property type="match status" value="1"/>
</dbReference>
<dbReference type="PIRSF" id="PIRSF006156">
    <property type="entry name" value="YafQ"/>
    <property type="match status" value="1"/>
</dbReference>
<evidence type="ECO:0000313" key="8">
    <source>
        <dbReference type="Proteomes" id="UP000582487"/>
    </source>
</evidence>
<evidence type="ECO:0000313" key="5">
    <source>
        <dbReference type="EMBL" id="NMW65919.1"/>
    </source>
</evidence>
<dbReference type="GO" id="GO:0006415">
    <property type="term" value="P:translational termination"/>
    <property type="evidence" value="ECO:0007669"/>
    <property type="project" value="TreeGrafter"/>
</dbReference>
<dbReference type="EMBL" id="JABCUR010000012">
    <property type="protein sequence ID" value="NMW65919.1"/>
    <property type="molecule type" value="Genomic_DNA"/>
</dbReference>
<name>A0A7Y0U6T8_9ACTO</name>
<dbReference type="Proteomes" id="UP001209486">
    <property type="component" value="Unassembled WGS sequence"/>
</dbReference>
<evidence type="ECO:0000313" key="7">
    <source>
        <dbReference type="Proteomes" id="UP000578252"/>
    </source>
</evidence>
<dbReference type="Pfam" id="PF15738">
    <property type="entry name" value="YafQ_toxin"/>
    <property type="match status" value="1"/>
</dbReference>
<evidence type="ECO:0000313" key="6">
    <source>
        <dbReference type="EMBL" id="NMW94223.1"/>
    </source>
</evidence>
<accession>A0A7Y0U6T8</accession>
<dbReference type="Proteomes" id="UP000582487">
    <property type="component" value="Unassembled WGS sequence"/>
</dbReference>
<reference evidence="4 9" key="1">
    <citation type="submission" date="2019-08" db="EMBL/GenBank/DDBJ databases">
        <title>Comparison of rpoB and gyrB Sequences from Mobiluncus Species and Development of a Multiplex PCR Method for Clinical Detection of Mobiluncus curtisii and Mobiluncus mulieris.</title>
        <authorList>
            <person name="Yang L."/>
            <person name="Shen Y."/>
            <person name="Xu G."/>
            <person name="Shu L.-B."/>
            <person name="Hu J."/>
            <person name="Zhang R."/>
            <person name="Wang Y."/>
            <person name="Zhou H.-W."/>
            <person name="Zhang X."/>
        </authorList>
    </citation>
    <scope>NUCLEOTIDE SEQUENCE [LARGE SCALE GENOMIC DNA]</scope>
    <source>
        <strain evidence="4 9">M26</strain>
    </source>
</reference>
<comment type="caution">
    <text evidence="6">The sequence shown here is derived from an EMBL/GenBank/DDBJ whole genome shotgun (WGS) entry which is preliminary data.</text>
</comment>
<evidence type="ECO:0000256" key="2">
    <source>
        <dbReference type="ARBA" id="ARBA00061366"/>
    </source>
</evidence>
<dbReference type="InterPro" id="IPR004386">
    <property type="entry name" value="Toxin_YafQ-like"/>
</dbReference>
<dbReference type="NCBIfam" id="TIGR02385">
    <property type="entry name" value="RelE_StbE"/>
    <property type="match status" value="1"/>
</dbReference>
<dbReference type="GO" id="GO:0004521">
    <property type="term" value="F:RNA endonuclease activity"/>
    <property type="evidence" value="ECO:0007669"/>
    <property type="project" value="TreeGrafter"/>
</dbReference>